<keyword evidence="1" id="KW-0175">Coiled coil</keyword>
<protein>
    <submittedName>
        <fullName evidence="2">Uncharacterized protein</fullName>
    </submittedName>
</protein>
<sequence length="68" mass="8112">MINWICGAICGSGATLLLYSIMVGKRIQEEQDKACKCIFKYEEYRRRIRTLEYEKKKLEYDLKSAQQR</sequence>
<dbReference type="EMBL" id="BK032561">
    <property type="protein sequence ID" value="DAF47907.1"/>
    <property type="molecule type" value="Genomic_DNA"/>
</dbReference>
<organism evidence="2">
    <name type="scientific">Siphoviridae sp. ct0D87</name>
    <dbReference type="NCBI Taxonomy" id="2827760"/>
    <lineage>
        <taxon>Viruses</taxon>
        <taxon>Duplodnaviria</taxon>
        <taxon>Heunggongvirae</taxon>
        <taxon>Uroviricota</taxon>
        <taxon>Caudoviricetes</taxon>
    </lineage>
</organism>
<evidence type="ECO:0000313" key="2">
    <source>
        <dbReference type="EMBL" id="DAF47907.1"/>
    </source>
</evidence>
<evidence type="ECO:0000256" key="1">
    <source>
        <dbReference type="SAM" id="Coils"/>
    </source>
</evidence>
<accession>A0A8S5SAQ1</accession>
<reference evidence="2" key="1">
    <citation type="journal article" date="2021" name="Proc. Natl. Acad. Sci. U.S.A.">
        <title>A Catalog of Tens of Thousands of Viruses from Human Metagenomes Reveals Hidden Associations with Chronic Diseases.</title>
        <authorList>
            <person name="Tisza M.J."/>
            <person name="Buck C.B."/>
        </authorList>
    </citation>
    <scope>NUCLEOTIDE SEQUENCE</scope>
    <source>
        <strain evidence="2">Ct0D87</strain>
    </source>
</reference>
<proteinExistence type="predicted"/>
<name>A0A8S5SAQ1_9CAUD</name>
<feature type="coiled-coil region" evidence="1">
    <location>
        <begin position="41"/>
        <end position="68"/>
    </location>
</feature>